<feature type="domain" description="ATP-grasp" evidence="2">
    <location>
        <begin position="122"/>
        <end position="317"/>
    </location>
</feature>
<dbReference type="AlphaFoldDB" id="A0A538SC55"/>
<keyword evidence="1" id="KW-0067">ATP-binding</keyword>
<dbReference type="SUPFAM" id="SSF56059">
    <property type="entry name" value="Glutathione synthetase ATP-binding domain-like"/>
    <property type="match status" value="2"/>
</dbReference>
<name>A0A538SC55_UNCEI</name>
<dbReference type="InterPro" id="IPR011761">
    <property type="entry name" value="ATP-grasp"/>
</dbReference>
<keyword evidence="1" id="KW-0547">Nucleotide-binding</keyword>
<evidence type="ECO:0000313" key="3">
    <source>
        <dbReference type="EMBL" id="TMQ48942.1"/>
    </source>
</evidence>
<dbReference type="Pfam" id="PF14397">
    <property type="entry name" value="ATPgrasp_ST"/>
    <property type="match status" value="1"/>
</dbReference>
<comment type="caution">
    <text evidence="3">The sequence shown here is derived from an EMBL/GenBank/DDBJ whole genome shotgun (WGS) entry which is preliminary data.</text>
</comment>
<dbReference type="InterPro" id="IPR039523">
    <property type="entry name" value="RimK-rel_E_lig_ATP-grasp"/>
</dbReference>
<dbReference type="EMBL" id="VBOR01000063">
    <property type="protein sequence ID" value="TMQ48942.1"/>
    <property type="molecule type" value="Genomic_DNA"/>
</dbReference>
<proteinExistence type="predicted"/>
<organism evidence="3 4">
    <name type="scientific">Eiseniibacteriota bacterium</name>
    <dbReference type="NCBI Taxonomy" id="2212470"/>
    <lineage>
        <taxon>Bacteria</taxon>
        <taxon>Candidatus Eiseniibacteriota</taxon>
    </lineage>
</organism>
<dbReference type="Proteomes" id="UP000316292">
    <property type="component" value="Unassembled WGS sequence"/>
</dbReference>
<evidence type="ECO:0000313" key="4">
    <source>
        <dbReference type="Proteomes" id="UP000316292"/>
    </source>
</evidence>
<protein>
    <recommendedName>
        <fullName evidence="2">ATP-grasp domain-containing protein</fullName>
    </recommendedName>
</protein>
<evidence type="ECO:0000259" key="2">
    <source>
        <dbReference type="PROSITE" id="PS50975"/>
    </source>
</evidence>
<sequence>MHSTPKTKVPVLAFGSGLTLLGTLRCLGREGIPVTVASAAIGYARRSRWSHPLPKPIPESPDPMALAAALRELPFESAVLLACTDIWSAAVAGLPADIAERFPASISSPETQAVLVDKARFAEALRRFDVPHPHTLAIRSVEDLEALPDSCFDRAFLKPCNSQSFSAKYRVKALPCTDRKSAALVYEEVAQDGLDLLLQEYLPGPPDCHYFIDGFVDRSGSILAVFGRRRIRMNPPDFGNSTCTISVPIEEVGPAIASLERLLQGLRVRGIFSAEFKRDPTDGIFKMLEMNARPWWYIGFAEACGMNMPLLSYQDALRLPMEAVPDYRTGVRCVFVQRDWGACQALRKAGRIGLRECIRDWIWSEKPIAAWDDPMPAFWDAAILLWGALDKALPREGVFRKIRARLTLLPEAIHARRITGRGLLVQLSDLVRLRVSPIGLRSAEYYDFRLYDPSYTMADRRAFAGDGFKKEIHRRLNNKAWEVLMTDKLAQTGYLEAAGLPHARVYAVATSEPRSYGTARCFTEPGPLAAFLRAGMRYPFFVKPIKGSEGRSCYSVSAYDAAKDRLVLSSGKQIRVEDFLAGLLDPTGFGFLFLEHLESHEQIRALCGPTISSVRMIVLLHDDGPELIHADWGIPSGRSPVSNFAKGDTANLIGGLDLATGRVTRVIGGTGRGRKDVDLHPISGGSMKGFTLPDWHAAVALCLRAATAFPGARWQNWDIALTSKGPLILELNSSGDVYAAQYITEKGILAGPLGPFLETYAFRGDRPRPLFPPTIRR</sequence>
<dbReference type="Pfam" id="PF15632">
    <property type="entry name" value="ATPgrasp_Ter"/>
    <property type="match status" value="1"/>
</dbReference>
<reference evidence="3 4" key="1">
    <citation type="journal article" date="2019" name="Nat. Microbiol.">
        <title>Mediterranean grassland soil C-N compound turnover is dependent on rainfall and depth, and is mediated by genomically divergent microorganisms.</title>
        <authorList>
            <person name="Diamond S."/>
            <person name="Andeer P.F."/>
            <person name="Li Z."/>
            <person name="Crits-Christoph A."/>
            <person name="Burstein D."/>
            <person name="Anantharaman K."/>
            <person name="Lane K.R."/>
            <person name="Thomas B.C."/>
            <person name="Pan C."/>
            <person name="Northen T.R."/>
            <person name="Banfield J.F."/>
        </authorList>
    </citation>
    <scope>NUCLEOTIDE SEQUENCE [LARGE SCALE GENOMIC DNA]</scope>
    <source>
        <strain evidence="3">WS_1</strain>
    </source>
</reference>
<dbReference type="PROSITE" id="PS50975">
    <property type="entry name" value="ATP_GRASP"/>
    <property type="match status" value="1"/>
</dbReference>
<evidence type="ECO:0000256" key="1">
    <source>
        <dbReference type="PROSITE-ProRule" id="PRU00409"/>
    </source>
</evidence>
<dbReference type="GO" id="GO:0005524">
    <property type="term" value="F:ATP binding"/>
    <property type="evidence" value="ECO:0007669"/>
    <property type="project" value="UniProtKB-UniRule"/>
</dbReference>
<accession>A0A538SC55</accession>
<gene>
    <name evidence="3" type="ORF">E6K71_06320</name>
</gene>
<dbReference type="GO" id="GO:0046872">
    <property type="term" value="F:metal ion binding"/>
    <property type="evidence" value="ECO:0007669"/>
    <property type="project" value="InterPro"/>
</dbReference>
<dbReference type="Gene3D" id="3.30.470.20">
    <property type="entry name" value="ATP-grasp fold, B domain"/>
    <property type="match status" value="1"/>
</dbReference>